<accession>A0ABS1NK06</accession>
<dbReference type="RefSeq" id="WP_201877791.1">
    <property type="nucleotide sequence ID" value="NZ_JAERRF010000017.1"/>
</dbReference>
<proteinExistence type="predicted"/>
<evidence type="ECO:0000313" key="2">
    <source>
        <dbReference type="Proteomes" id="UP000634229"/>
    </source>
</evidence>
<dbReference type="Proteomes" id="UP000634229">
    <property type="component" value="Unassembled WGS sequence"/>
</dbReference>
<evidence type="ECO:0000313" key="1">
    <source>
        <dbReference type="EMBL" id="MBL1100106.1"/>
    </source>
</evidence>
<reference evidence="1 2" key="1">
    <citation type="submission" date="2021-01" db="EMBL/GenBank/DDBJ databases">
        <title>WGS of actinomycetes isolated from Thailand.</title>
        <authorList>
            <person name="Thawai C."/>
        </authorList>
    </citation>
    <scope>NUCLEOTIDE SEQUENCE [LARGE SCALE GENOMIC DNA]</scope>
    <source>
        <strain evidence="1 2">CA1R205</strain>
    </source>
</reference>
<dbReference type="EMBL" id="JAERRF010000017">
    <property type="protein sequence ID" value="MBL1100106.1"/>
    <property type="molecule type" value="Genomic_DNA"/>
</dbReference>
<organism evidence="1 2">
    <name type="scientific">Streptomyces coffeae</name>
    <dbReference type="NCBI Taxonomy" id="621382"/>
    <lineage>
        <taxon>Bacteria</taxon>
        <taxon>Bacillati</taxon>
        <taxon>Actinomycetota</taxon>
        <taxon>Actinomycetes</taxon>
        <taxon>Kitasatosporales</taxon>
        <taxon>Streptomycetaceae</taxon>
        <taxon>Streptomyces</taxon>
    </lineage>
</organism>
<protein>
    <recommendedName>
        <fullName evidence="3">Helix-turn-helix domain-containing protein</fullName>
    </recommendedName>
</protein>
<name>A0ABS1NK06_9ACTN</name>
<comment type="caution">
    <text evidence="1">The sequence shown here is derived from an EMBL/GenBank/DDBJ whole genome shotgun (WGS) entry which is preliminary data.</text>
</comment>
<keyword evidence="2" id="KW-1185">Reference proteome</keyword>
<gene>
    <name evidence="1" type="ORF">JK363_26220</name>
</gene>
<evidence type="ECO:0008006" key="3">
    <source>
        <dbReference type="Google" id="ProtNLM"/>
    </source>
</evidence>
<sequence length="146" mass="15653">MKIRADIAELLHAGHRDNAIAKQLGACPKTIARARAALGLPQNPPGRPVYNTLEAAWHAHTEPADSGHLLWTGTVNSGVPVIRYKGQRHSAYLIAYRIGHSRDPKGRCRPDCGRPGCVAPSHVDDGPGRARTRALLAAIFGEESAS</sequence>